<protein>
    <submittedName>
        <fullName evidence="1">Uncharacterized protein</fullName>
    </submittedName>
</protein>
<evidence type="ECO:0000313" key="1">
    <source>
        <dbReference type="EMBL" id="MBF8735350.1"/>
    </source>
</evidence>
<evidence type="ECO:0000313" key="2">
    <source>
        <dbReference type="Proteomes" id="UP000639504"/>
    </source>
</evidence>
<dbReference type="EMBL" id="JADLKB010000006">
    <property type="protein sequence ID" value="MBF8735350.1"/>
    <property type="molecule type" value="Genomic_DNA"/>
</dbReference>
<dbReference type="AlphaFoldDB" id="A0AAW4BT05"/>
<reference evidence="1" key="1">
    <citation type="submission" date="2020-10" db="EMBL/GenBank/DDBJ databases">
        <title>Genome sequences of Pseudomonas isolates.</title>
        <authorList>
            <person name="Wessels L."/>
            <person name="Reich F."/>
            <person name="Hammerl J."/>
        </authorList>
    </citation>
    <scope>NUCLEOTIDE SEQUENCE</scope>
    <source>
        <strain evidence="1">20-MO00640-0</strain>
    </source>
</reference>
<organism evidence="1 2">
    <name type="scientific">Pseudomonas putida</name>
    <name type="common">Arthrobacter siderocapsulatus</name>
    <dbReference type="NCBI Taxonomy" id="303"/>
    <lineage>
        <taxon>Bacteria</taxon>
        <taxon>Pseudomonadati</taxon>
        <taxon>Pseudomonadota</taxon>
        <taxon>Gammaproteobacteria</taxon>
        <taxon>Pseudomonadales</taxon>
        <taxon>Pseudomonadaceae</taxon>
        <taxon>Pseudomonas</taxon>
    </lineage>
</organism>
<dbReference type="RefSeq" id="WP_196182670.1">
    <property type="nucleotide sequence ID" value="NZ_JADLJW010000019.1"/>
</dbReference>
<comment type="caution">
    <text evidence="1">The sequence shown here is derived from an EMBL/GenBank/DDBJ whole genome shotgun (WGS) entry which is preliminary data.</text>
</comment>
<dbReference type="Proteomes" id="UP000639504">
    <property type="component" value="Unassembled WGS sequence"/>
</dbReference>
<name>A0AAW4BT05_PSEPU</name>
<gene>
    <name evidence="1" type="ORF">IR015_07990</name>
</gene>
<sequence length="48" mass="5336">MSEQLNEAIARQQQRTDAGLALLSDDLQVVLQGTPVLSPRPRFGPVRY</sequence>
<accession>A0AAW4BT05</accession>
<proteinExistence type="predicted"/>